<proteinExistence type="predicted"/>
<dbReference type="RefSeq" id="WP_262137292.1">
    <property type="nucleotide sequence ID" value="NZ_CP106879.1"/>
</dbReference>
<sequence length="206" mass="20984">MPDTESADGTTAGGRATGGEHATSGGRATGATAADLAPGLAAAAAGVATATGRRAVVLVDGRSGTGKTTLGAQVAELLGAQLVHLDDLYPGWDGLRAAADAVVTDVLGTPSGYRRWDWAADAPADRASVDPDLPIVVEGCGALSRASAPLASLRVWLEADDAVRWDRAIGRDGAVFAREWDRWAAQEQAFIAAEDPAALADVVLRT</sequence>
<dbReference type="GO" id="GO:0005524">
    <property type="term" value="F:ATP binding"/>
    <property type="evidence" value="ECO:0007669"/>
    <property type="project" value="UniProtKB-KW"/>
</dbReference>
<protein>
    <submittedName>
        <fullName evidence="2">ATP-binding protein</fullName>
    </submittedName>
</protein>
<dbReference type="AlphaFoldDB" id="A0A9Q9PBD5"/>
<dbReference type="Proteomes" id="UP001062223">
    <property type="component" value="Chromosome"/>
</dbReference>
<dbReference type="Gene3D" id="3.40.50.300">
    <property type="entry name" value="P-loop containing nucleotide triphosphate hydrolases"/>
    <property type="match status" value="1"/>
</dbReference>
<evidence type="ECO:0000313" key="2">
    <source>
        <dbReference type="EMBL" id="UYC82338.1"/>
    </source>
</evidence>
<dbReference type="KEGG" id="cpoi:OE229_07710"/>
<feature type="region of interest" description="Disordered" evidence="1">
    <location>
        <begin position="1"/>
        <end position="30"/>
    </location>
</feature>
<evidence type="ECO:0000313" key="3">
    <source>
        <dbReference type="Proteomes" id="UP001062223"/>
    </source>
</evidence>
<keyword evidence="2" id="KW-0067">ATP-binding</keyword>
<organism evidence="2 3">
    <name type="scientific">Curtobacterium poinsettiae</name>
    <dbReference type="NCBI Taxonomy" id="159612"/>
    <lineage>
        <taxon>Bacteria</taxon>
        <taxon>Bacillati</taxon>
        <taxon>Actinomycetota</taxon>
        <taxon>Actinomycetes</taxon>
        <taxon>Micrococcales</taxon>
        <taxon>Microbacteriaceae</taxon>
        <taxon>Curtobacterium</taxon>
    </lineage>
</organism>
<dbReference type="SUPFAM" id="SSF52540">
    <property type="entry name" value="P-loop containing nucleoside triphosphate hydrolases"/>
    <property type="match status" value="1"/>
</dbReference>
<name>A0A9Q9PBD5_9MICO</name>
<keyword evidence="2" id="KW-0547">Nucleotide-binding</keyword>
<gene>
    <name evidence="2" type="ORF">OE229_07710</name>
</gene>
<dbReference type="EMBL" id="CP106879">
    <property type="protein sequence ID" value="UYC82338.1"/>
    <property type="molecule type" value="Genomic_DNA"/>
</dbReference>
<dbReference type="InterPro" id="IPR027417">
    <property type="entry name" value="P-loop_NTPase"/>
</dbReference>
<accession>A0A9Q9PBD5</accession>
<dbReference type="NCBIfam" id="NF005115">
    <property type="entry name" value="PRK06547.1"/>
    <property type="match status" value="1"/>
</dbReference>
<evidence type="ECO:0000256" key="1">
    <source>
        <dbReference type="SAM" id="MobiDB-lite"/>
    </source>
</evidence>
<reference evidence="2" key="1">
    <citation type="submission" date="2022-09" db="EMBL/GenBank/DDBJ databases">
        <title>Taxonomy of Curtobacterium flaccumfaciens.</title>
        <authorList>
            <person name="Osdaghi E."/>
            <person name="Taghavi S.M."/>
            <person name="Hamidizade M."/>
            <person name="Abachi H."/>
            <person name="Fazliarab A."/>
            <person name="Baeyen S."/>
            <person name="Portier P."/>
            <person name="Van Vaerenbergh J."/>
            <person name="Jacques M.-A."/>
        </authorList>
    </citation>
    <scope>NUCLEOTIDE SEQUENCE</scope>
    <source>
        <strain evidence="2">AGQB46</strain>
    </source>
</reference>
<feature type="compositionally biased region" description="Low complexity" evidence="1">
    <location>
        <begin position="18"/>
        <end position="30"/>
    </location>
</feature>